<dbReference type="RefSeq" id="WP_202857911.1">
    <property type="nucleotide sequence ID" value="NZ_JAEUGD010000061.1"/>
</dbReference>
<feature type="signal peptide" evidence="9">
    <location>
        <begin position="1"/>
        <end position="19"/>
    </location>
</feature>
<dbReference type="PANTHER" id="PTHR30026:SF20">
    <property type="entry name" value="OUTER MEMBRANE PROTEIN TOLC"/>
    <property type="match status" value="1"/>
</dbReference>
<dbReference type="GO" id="GO:0015288">
    <property type="term" value="F:porin activity"/>
    <property type="evidence" value="ECO:0007669"/>
    <property type="project" value="TreeGrafter"/>
</dbReference>
<proteinExistence type="inferred from homology"/>
<dbReference type="Pfam" id="PF02321">
    <property type="entry name" value="OEP"/>
    <property type="match status" value="2"/>
</dbReference>
<reference evidence="10" key="1">
    <citation type="submission" date="2021-01" db="EMBL/GenBank/DDBJ databases">
        <title>Fulvivirga kasyanovii gen. nov., sp nov., a novel member of the phylum Bacteroidetes isolated from seawater in a mussel farm.</title>
        <authorList>
            <person name="Zhao L.-H."/>
            <person name="Wang Z.-J."/>
        </authorList>
    </citation>
    <scope>NUCLEOTIDE SEQUENCE</scope>
    <source>
        <strain evidence="10">29W222</strain>
    </source>
</reference>
<dbReference type="GO" id="GO:0009279">
    <property type="term" value="C:cell outer membrane"/>
    <property type="evidence" value="ECO:0007669"/>
    <property type="project" value="UniProtKB-SubCell"/>
</dbReference>
<keyword evidence="11" id="KW-1185">Reference proteome</keyword>
<dbReference type="PANTHER" id="PTHR30026">
    <property type="entry name" value="OUTER MEMBRANE PROTEIN TOLC"/>
    <property type="match status" value="1"/>
</dbReference>
<evidence type="ECO:0000313" key="11">
    <source>
        <dbReference type="Proteomes" id="UP000614216"/>
    </source>
</evidence>
<keyword evidence="7" id="KW-0998">Cell outer membrane</keyword>
<keyword evidence="4" id="KW-1134">Transmembrane beta strand</keyword>
<gene>
    <name evidence="10" type="ORF">JMN32_18820</name>
</gene>
<evidence type="ECO:0000256" key="3">
    <source>
        <dbReference type="ARBA" id="ARBA00022448"/>
    </source>
</evidence>
<protein>
    <submittedName>
        <fullName evidence="10">TolC family protein</fullName>
    </submittedName>
</protein>
<dbReference type="GO" id="GO:0015562">
    <property type="term" value="F:efflux transmembrane transporter activity"/>
    <property type="evidence" value="ECO:0007669"/>
    <property type="project" value="InterPro"/>
</dbReference>
<dbReference type="GO" id="GO:1990281">
    <property type="term" value="C:efflux pump complex"/>
    <property type="evidence" value="ECO:0007669"/>
    <property type="project" value="TreeGrafter"/>
</dbReference>
<dbReference type="Gene3D" id="1.20.1600.10">
    <property type="entry name" value="Outer membrane efflux proteins (OEP)"/>
    <property type="match status" value="1"/>
</dbReference>
<dbReference type="AlphaFoldDB" id="A0A937FYA3"/>
<evidence type="ECO:0000256" key="4">
    <source>
        <dbReference type="ARBA" id="ARBA00022452"/>
    </source>
</evidence>
<dbReference type="EMBL" id="JAEUGD010000061">
    <property type="protein sequence ID" value="MBL6448374.1"/>
    <property type="molecule type" value="Genomic_DNA"/>
</dbReference>
<comment type="caution">
    <text evidence="10">The sequence shown here is derived from an EMBL/GenBank/DDBJ whole genome shotgun (WGS) entry which is preliminary data.</text>
</comment>
<evidence type="ECO:0000256" key="8">
    <source>
        <dbReference type="SAM" id="Coils"/>
    </source>
</evidence>
<evidence type="ECO:0000256" key="1">
    <source>
        <dbReference type="ARBA" id="ARBA00004442"/>
    </source>
</evidence>
<keyword evidence="8" id="KW-0175">Coiled coil</keyword>
<evidence type="ECO:0000313" key="10">
    <source>
        <dbReference type="EMBL" id="MBL6448374.1"/>
    </source>
</evidence>
<keyword evidence="5" id="KW-0812">Transmembrane</keyword>
<organism evidence="10 11">
    <name type="scientific">Fulvivirga marina</name>
    <dbReference type="NCBI Taxonomy" id="2494733"/>
    <lineage>
        <taxon>Bacteria</taxon>
        <taxon>Pseudomonadati</taxon>
        <taxon>Bacteroidota</taxon>
        <taxon>Cytophagia</taxon>
        <taxon>Cytophagales</taxon>
        <taxon>Fulvivirgaceae</taxon>
        <taxon>Fulvivirga</taxon>
    </lineage>
</organism>
<comment type="subcellular location">
    <subcellularLocation>
        <location evidence="1">Cell outer membrane</location>
    </subcellularLocation>
</comment>
<evidence type="ECO:0000256" key="5">
    <source>
        <dbReference type="ARBA" id="ARBA00022692"/>
    </source>
</evidence>
<feature type="coiled-coil region" evidence="8">
    <location>
        <begin position="327"/>
        <end position="384"/>
    </location>
</feature>
<comment type="similarity">
    <text evidence="2">Belongs to the outer membrane factor (OMF) (TC 1.B.17) family.</text>
</comment>
<keyword evidence="9" id="KW-0732">Signal</keyword>
<evidence type="ECO:0000256" key="2">
    <source>
        <dbReference type="ARBA" id="ARBA00007613"/>
    </source>
</evidence>
<evidence type="ECO:0000256" key="6">
    <source>
        <dbReference type="ARBA" id="ARBA00023136"/>
    </source>
</evidence>
<sequence length="436" mass="49395">MKKLLSILIIITSAGWVQGQDTLVISQPEFVEKVIQNNGGGKIAEKQAAMAKADFQQSNALYLPTVTASYTAMLTNNPLMAFGSKLNQEILTQQDFNPDLLNNPDDVENYASEIQILQPLLNLDGIYERSAARIQHEAYQLKAERTKEYLGLEATKLYMQLQLVYEAVDVIARAHKTAGEAVKIVSDYYDQGMVQKADLLDAKVRLNEVKSQLQYAQSNVQNTSDQLLILMGETPGTYILSPQTGAPLNYDMATYATTLPENRKDLLAMSKAVDGYESMLKSSKMKFIPRINAFGSFQVYDNEAFQFGASGYLVGAKASWDIFKGYSNIAKTHKARLEVEKAKLEQEEYISQQQAELIKANRMLADAKNKVELYQLAFDQANESYKVRRDRFEQGLEKTVDLLMAESQMYHKELQLQQAIFEYNFTKEYLRFLTKE</sequence>
<dbReference type="Proteomes" id="UP000614216">
    <property type="component" value="Unassembled WGS sequence"/>
</dbReference>
<dbReference type="InterPro" id="IPR051906">
    <property type="entry name" value="TolC-like"/>
</dbReference>
<dbReference type="SUPFAM" id="SSF56954">
    <property type="entry name" value="Outer membrane efflux proteins (OEP)"/>
    <property type="match status" value="1"/>
</dbReference>
<accession>A0A937FYA3</accession>
<dbReference type="InterPro" id="IPR003423">
    <property type="entry name" value="OMP_efflux"/>
</dbReference>
<evidence type="ECO:0000256" key="9">
    <source>
        <dbReference type="SAM" id="SignalP"/>
    </source>
</evidence>
<evidence type="ECO:0000256" key="7">
    <source>
        <dbReference type="ARBA" id="ARBA00023237"/>
    </source>
</evidence>
<feature type="chain" id="PRO_5037297369" evidence="9">
    <location>
        <begin position="20"/>
        <end position="436"/>
    </location>
</feature>
<keyword evidence="6" id="KW-0472">Membrane</keyword>
<name>A0A937FYA3_9BACT</name>
<keyword evidence="3" id="KW-0813">Transport</keyword>